<name>A0A930DZR4_9FIRM</name>
<dbReference type="Proteomes" id="UP000780721">
    <property type="component" value="Unassembled WGS sequence"/>
</dbReference>
<evidence type="ECO:0008006" key="3">
    <source>
        <dbReference type="Google" id="ProtNLM"/>
    </source>
</evidence>
<feature type="non-terminal residue" evidence="1">
    <location>
        <position position="1"/>
    </location>
</feature>
<organism evidence="1 2">
    <name type="scientific">Oribacterium sinus</name>
    <dbReference type="NCBI Taxonomy" id="237576"/>
    <lineage>
        <taxon>Bacteria</taxon>
        <taxon>Bacillati</taxon>
        <taxon>Bacillota</taxon>
        <taxon>Clostridia</taxon>
        <taxon>Lachnospirales</taxon>
        <taxon>Lachnospiraceae</taxon>
        <taxon>Oribacterium</taxon>
    </lineage>
</organism>
<accession>A0A930DZR4</accession>
<evidence type="ECO:0000313" key="2">
    <source>
        <dbReference type="Proteomes" id="UP000780721"/>
    </source>
</evidence>
<proteinExistence type="predicted"/>
<dbReference type="EMBL" id="JABZRB010000115">
    <property type="protein sequence ID" value="MBF1305192.1"/>
    <property type="molecule type" value="Genomic_DNA"/>
</dbReference>
<reference evidence="1" key="1">
    <citation type="submission" date="2020-04" db="EMBL/GenBank/DDBJ databases">
        <title>Deep metagenomics examines the oral microbiome during advanced dental caries in children, revealing novel taxa and co-occurrences with host molecules.</title>
        <authorList>
            <person name="Baker J.L."/>
            <person name="Morton J.T."/>
            <person name="Dinis M."/>
            <person name="Alvarez R."/>
            <person name="Tran N.C."/>
            <person name="Knight R."/>
            <person name="Edlund A."/>
        </authorList>
    </citation>
    <scope>NUCLEOTIDE SEQUENCE</scope>
    <source>
        <strain evidence="1">JCVI_48_bin.5</strain>
    </source>
</reference>
<comment type="caution">
    <text evidence="1">The sequence shown here is derived from an EMBL/GenBank/DDBJ whole genome shotgun (WGS) entry which is preliminary data.</text>
</comment>
<gene>
    <name evidence="1" type="ORF">HXM91_04980</name>
</gene>
<dbReference type="AlphaFoldDB" id="A0A930DZR4"/>
<evidence type="ECO:0000313" key="1">
    <source>
        <dbReference type="EMBL" id="MBF1305192.1"/>
    </source>
</evidence>
<protein>
    <recommendedName>
        <fullName evidence="3">Toxin</fullName>
    </recommendedName>
</protein>
<sequence length="151" mass="17958">DIHYQLIVKPLREVIFIFLSIISKRQEVVAFLEELKAFLKGNDFDIDHDLILIKKKKLDDEEHSTPYTLLDLDYNSVDVVNRLKELTVAEYSETKIDKDDFNPPLLFVFGKDINRRLVYVKLKIKKKENLRTYILCVSFHYAKEKMKFPYA</sequence>